<evidence type="ECO:0008006" key="3">
    <source>
        <dbReference type="Google" id="ProtNLM"/>
    </source>
</evidence>
<protein>
    <recommendedName>
        <fullName evidence="3">3-hydroxyacyl-CoA dehydrogenase</fullName>
    </recommendedName>
</protein>
<dbReference type="Pfam" id="PF20060">
    <property type="entry name" value="DUF6459"/>
    <property type="match status" value="1"/>
</dbReference>
<proteinExistence type="predicted"/>
<organism evidence="1 2">
    <name type="scientific">Microbacterium saperdae</name>
    <dbReference type="NCBI Taxonomy" id="69368"/>
    <lineage>
        <taxon>Bacteria</taxon>
        <taxon>Bacillati</taxon>
        <taxon>Actinomycetota</taxon>
        <taxon>Actinomycetes</taxon>
        <taxon>Micrococcales</taxon>
        <taxon>Microbacteriaceae</taxon>
        <taxon>Microbacterium</taxon>
    </lineage>
</organism>
<accession>A0A543BP54</accession>
<dbReference type="AlphaFoldDB" id="A0A543BP54"/>
<evidence type="ECO:0000313" key="1">
    <source>
        <dbReference type="EMBL" id="TQL86615.1"/>
    </source>
</evidence>
<evidence type="ECO:0000313" key="2">
    <source>
        <dbReference type="Proteomes" id="UP000317209"/>
    </source>
</evidence>
<dbReference type="EMBL" id="VFOX01000001">
    <property type="protein sequence ID" value="TQL86615.1"/>
    <property type="molecule type" value="Genomic_DNA"/>
</dbReference>
<comment type="caution">
    <text evidence="1">The sequence shown here is derived from an EMBL/GenBank/DDBJ whole genome shotgun (WGS) entry which is preliminary data.</text>
</comment>
<name>A0A543BP54_9MICO</name>
<keyword evidence="2" id="KW-1185">Reference proteome</keyword>
<gene>
    <name evidence="1" type="ORF">FB560_2278</name>
</gene>
<dbReference type="Proteomes" id="UP000317209">
    <property type="component" value="Unassembled WGS sequence"/>
</dbReference>
<dbReference type="InterPro" id="IPR045596">
    <property type="entry name" value="DUF6459"/>
</dbReference>
<reference evidence="1 2" key="1">
    <citation type="submission" date="2019-06" db="EMBL/GenBank/DDBJ databases">
        <title>Sequencing the genomes of 1000 actinobacteria strains.</title>
        <authorList>
            <person name="Klenk H.-P."/>
        </authorList>
    </citation>
    <scope>NUCLEOTIDE SEQUENCE [LARGE SCALE GENOMIC DNA]</scope>
    <source>
        <strain evidence="1 2">DSM 20169</strain>
    </source>
</reference>
<sequence>MYELSTFLAVTPFRGAVHMLDWAFVFPRSELMMSVHEYFAPQPTSTAALPDPAPLLRSLTQGVLEALAGVREVDQLARWFSEDAYRNLVSRANLSARARSARGVVPTRPTFEIRSIRVSEPLDGVIEAVAVVAGPGRTRAVAIRLEGLDRRWRATSLAVL</sequence>